<gene>
    <name evidence="2" type="ORF">ATNIH1004_008038</name>
    <name evidence="3" type="ORF">EYZ11_011862</name>
</gene>
<sequence length="264" mass="27930">MPPSPFRQTRPPDSPPRVGWVQLLGAFSDPTGRSPESTTANVVPPNTPLLPRKETEGHVKEPIGLMVPSPDDPSAYAERAANISKSGFVDVVGFQQPADAQDEVAPKNSPTTISAPDMMDQLKELFQAAPEQKSGSTAHSNSHPSKPVIADIMPANTLLASNLGNVAIGDAREPVGLIAPSSIDPSAYADCTSAAANHHLPDIAQTKPIPGSAPSETVTMGHLKELFVALLERRSQLPAPSVLALRMQLLSRQLRGLEPEANES</sequence>
<evidence type="ECO:0000313" key="3">
    <source>
        <dbReference type="EMBL" id="THC88693.1"/>
    </source>
</evidence>
<dbReference type="VEuPathDB" id="FungiDB:EYZ11_011862"/>
<proteinExistence type="predicted"/>
<dbReference type="Proteomes" id="UP000308092">
    <property type="component" value="Unassembled WGS sequence"/>
</dbReference>
<dbReference type="AlphaFoldDB" id="A0A4S3J1P8"/>
<comment type="caution">
    <text evidence="3">The sequence shown here is derived from an EMBL/GenBank/DDBJ whole genome shotgun (WGS) entry which is preliminary data.</text>
</comment>
<name>A0A4S3J1P8_9EURO</name>
<organism evidence="3 4">
    <name type="scientific">Aspergillus tanneri</name>
    <dbReference type="NCBI Taxonomy" id="1220188"/>
    <lineage>
        <taxon>Eukaryota</taxon>
        <taxon>Fungi</taxon>
        <taxon>Dikarya</taxon>
        <taxon>Ascomycota</taxon>
        <taxon>Pezizomycotina</taxon>
        <taxon>Eurotiomycetes</taxon>
        <taxon>Eurotiomycetidae</taxon>
        <taxon>Eurotiales</taxon>
        <taxon>Aspergillaceae</taxon>
        <taxon>Aspergillus</taxon>
        <taxon>Aspergillus subgen. Circumdati</taxon>
    </lineage>
</organism>
<keyword evidence="4" id="KW-1185">Reference proteome</keyword>
<evidence type="ECO:0000256" key="1">
    <source>
        <dbReference type="SAM" id="MobiDB-lite"/>
    </source>
</evidence>
<dbReference type="RefSeq" id="XP_033425966.1">
    <property type="nucleotide sequence ID" value="XM_033572651.1"/>
</dbReference>
<dbReference type="GeneID" id="54330740"/>
<accession>A0A4S3J1P8</accession>
<dbReference type="OrthoDB" id="10408215at2759"/>
<reference evidence="3 4" key="1">
    <citation type="submission" date="2019-03" db="EMBL/GenBank/DDBJ databases">
        <title>The genome sequence of a newly discovered highly antifungal drug resistant Aspergillus species, Aspergillus tanneri NIH 1004.</title>
        <authorList>
            <person name="Mounaud S."/>
            <person name="Singh I."/>
            <person name="Joardar V."/>
            <person name="Pakala S."/>
            <person name="Pakala S."/>
            <person name="Venepally P."/>
            <person name="Hoover J."/>
            <person name="Nierman W."/>
            <person name="Chung J."/>
            <person name="Losada L."/>
        </authorList>
    </citation>
    <scope>NUCLEOTIDE SEQUENCE [LARGE SCALE GENOMIC DNA]</scope>
    <source>
        <strain evidence="3 4">NIH1004</strain>
    </source>
</reference>
<dbReference type="EMBL" id="QUQM01000007">
    <property type="protein sequence ID" value="KAA8646605.1"/>
    <property type="molecule type" value="Genomic_DNA"/>
</dbReference>
<feature type="region of interest" description="Disordered" evidence="1">
    <location>
        <begin position="26"/>
        <end position="54"/>
    </location>
</feature>
<dbReference type="Proteomes" id="UP000324241">
    <property type="component" value="Unassembled WGS sequence"/>
</dbReference>
<evidence type="ECO:0000313" key="5">
    <source>
        <dbReference type="Proteomes" id="UP000324241"/>
    </source>
</evidence>
<reference evidence="2 5" key="2">
    <citation type="submission" date="2019-08" db="EMBL/GenBank/DDBJ databases">
        <title>The genome sequence of a newly discovered highly antifungal drug resistant Aspergillus species, Aspergillus tanneri NIH 1004.</title>
        <authorList>
            <person name="Mounaud S."/>
            <person name="Singh I."/>
            <person name="Joardar V."/>
            <person name="Pakala S."/>
            <person name="Pakala S."/>
            <person name="Venepally P."/>
            <person name="Chung J.K."/>
            <person name="Losada L."/>
            <person name="Nierman W.C."/>
        </authorList>
    </citation>
    <scope>NUCLEOTIDE SEQUENCE [LARGE SCALE GENOMIC DNA]</scope>
    <source>
        <strain evidence="2 5">NIH1004</strain>
    </source>
</reference>
<evidence type="ECO:0000313" key="2">
    <source>
        <dbReference type="EMBL" id="KAA8646605.1"/>
    </source>
</evidence>
<dbReference type="EMBL" id="SOSA01000786">
    <property type="protein sequence ID" value="THC88693.1"/>
    <property type="molecule type" value="Genomic_DNA"/>
</dbReference>
<evidence type="ECO:0000313" key="4">
    <source>
        <dbReference type="Proteomes" id="UP000308092"/>
    </source>
</evidence>
<protein>
    <submittedName>
        <fullName evidence="3">Uncharacterized protein</fullName>
    </submittedName>
</protein>